<dbReference type="EMBL" id="AOSK01000070">
    <property type="protein sequence ID" value="EYD75610.1"/>
    <property type="molecule type" value="Genomic_DNA"/>
</dbReference>
<dbReference type="HOGENOM" id="CLU_3103431_0_0_5"/>
<evidence type="ECO:0000313" key="2">
    <source>
        <dbReference type="Proteomes" id="UP000019666"/>
    </source>
</evidence>
<dbReference type="Proteomes" id="UP000019666">
    <property type="component" value="Unassembled WGS sequence"/>
</dbReference>
<dbReference type="RefSeq" id="WP_156362671.1">
    <property type="nucleotide sequence ID" value="NZ_KK088554.1"/>
</dbReference>
<accession>A0A017HMS9</accession>
<organism evidence="1 2">
    <name type="scientific">Rubellimicrobium mesophilum DSM 19309</name>
    <dbReference type="NCBI Taxonomy" id="442562"/>
    <lineage>
        <taxon>Bacteria</taxon>
        <taxon>Pseudomonadati</taxon>
        <taxon>Pseudomonadota</taxon>
        <taxon>Alphaproteobacteria</taxon>
        <taxon>Rhodobacterales</taxon>
        <taxon>Roseobacteraceae</taxon>
        <taxon>Rubellimicrobium</taxon>
    </lineage>
</organism>
<name>A0A017HMS9_9RHOB</name>
<sequence>MTYPTLRQSFDKHMSTPEQPPALGWADFFQWLGQQTVVPKPRGPLPKLIQE</sequence>
<proteinExistence type="predicted"/>
<comment type="caution">
    <text evidence="1">The sequence shown here is derived from an EMBL/GenBank/DDBJ whole genome shotgun (WGS) entry which is preliminary data.</text>
</comment>
<protein>
    <submittedName>
        <fullName evidence="1">Uncharacterized protein</fullName>
    </submittedName>
</protein>
<dbReference type="AlphaFoldDB" id="A0A017HMS9"/>
<evidence type="ECO:0000313" key="1">
    <source>
        <dbReference type="EMBL" id="EYD75610.1"/>
    </source>
</evidence>
<keyword evidence="2" id="KW-1185">Reference proteome</keyword>
<gene>
    <name evidence="1" type="ORF">Rumeso_02826</name>
</gene>
<reference evidence="1 2" key="1">
    <citation type="submission" date="2013-02" db="EMBL/GenBank/DDBJ databases">
        <authorList>
            <person name="Fiebig A."/>
            <person name="Goeker M."/>
            <person name="Klenk H.-P.P."/>
        </authorList>
    </citation>
    <scope>NUCLEOTIDE SEQUENCE [LARGE SCALE GENOMIC DNA]</scope>
    <source>
        <strain evidence="1 2">DSM 19309</strain>
    </source>
</reference>